<keyword evidence="1" id="KW-0378">Hydrolase</keyword>
<dbReference type="Pfam" id="PF13242">
    <property type="entry name" value="Hydrolase_like"/>
    <property type="match status" value="1"/>
</dbReference>
<dbReference type="InterPro" id="IPR023214">
    <property type="entry name" value="HAD_sf"/>
</dbReference>
<evidence type="ECO:0000313" key="2">
    <source>
        <dbReference type="Proteomes" id="UP000019443"/>
    </source>
</evidence>
<reference evidence="1" key="1">
    <citation type="submission" date="2013-11" db="EMBL/GenBank/DDBJ databases">
        <title>Draft genome sequence of the broad-host-range Rhizobium sp. LPU83 strain, a member of the low-genetic diversity Oregon-like Rhizobium sp. group.</title>
        <authorList>
            <person name="Wibberg D."/>
            <person name="Puehler A."/>
            <person name="Schlueter A."/>
        </authorList>
    </citation>
    <scope>NUCLEOTIDE SEQUENCE [LARGE SCALE GENOMIC DNA]</scope>
    <source>
        <strain evidence="1">LPU83</strain>
        <plasmid evidence="1">pLPU83d</plasmid>
    </source>
</reference>
<dbReference type="Pfam" id="PF13344">
    <property type="entry name" value="Hydrolase_6"/>
    <property type="match status" value="1"/>
</dbReference>
<dbReference type="AlphaFoldDB" id="W6RNF5"/>
<gene>
    <name evidence="1" type="ORF">LPU83_pLPU83d_0369</name>
</gene>
<keyword evidence="1" id="KW-0614">Plasmid</keyword>
<evidence type="ECO:0000313" key="1">
    <source>
        <dbReference type="EMBL" id="CDM61740.1"/>
    </source>
</evidence>
<sequence length="280" mass="30318">MPRPVTVNMASRLSAEYDVFFVDQFGVLRDDIGPYQGAVDALRQLSHAGKRIVILSNSGRSGEYNAERLVKLGFAPESFDFFVTSGDVAFEILSRPGVAIYQGSRALTISSGGDTNLADRLGLTSIRSGKEADIVIISGSEAERISMHDYREMLRPAAENNVPCYCTNPDIHKLHEGSVAPGAGSIAMLYEAMGGKVVWIGKPYPEIYDHALRLAGVEDRRRVVCIGDSVEHDILGAASARLDSVLVRTGILADMSDGELDRIITDTGASPTYVMQAFVF</sequence>
<dbReference type="InterPro" id="IPR006356">
    <property type="entry name" value="HAD-SF_hydro_IIA_hyp3"/>
</dbReference>
<geneLocation type="plasmid" evidence="1 2">
    <name>pLPU83d</name>
</geneLocation>
<dbReference type="HOGENOM" id="CLU_043473_2_1_5"/>
<dbReference type="PATRIC" id="fig|348824.6.peg.5991"/>
<organism evidence="1 2">
    <name type="scientific">Rhizobium favelukesii</name>
    <dbReference type="NCBI Taxonomy" id="348824"/>
    <lineage>
        <taxon>Bacteria</taxon>
        <taxon>Pseudomonadati</taxon>
        <taxon>Pseudomonadota</taxon>
        <taxon>Alphaproteobacteria</taxon>
        <taxon>Hyphomicrobiales</taxon>
        <taxon>Rhizobiaceae</taxon>
        <taxon>Rhizobium/Agrobacterium group</taxon>
        <taxon>Rhizobium</taxon>
    </lineage>
</organism>
<dbReference type="GO" id="GO:0016791">
    <property type="term" value="F:phosphatase activity"/>
    <property type="evidence" value="ECO:0007669"/>
    <property type="project" value="TreeGrafter"/>
</dbReference>
<dbReference type="InterPro" id="IPR006357">
    <property type="entry name" value="HAD-SF_hydro_IIA"/>
</dbReference>
<keyword evidence="2" id="KW-1185">Reference proteome</keyword>
<protein>
    <submittedName>
        <fullName evidence="1">HAD-superfamily class IIA hydrolase, TIGR01459</fullName>
    </submittedName>
</protein>
<dbReference type="PANTHER" id="PTHR19288:SF90">
    <property type="entry name" value="OS08G0542600 PROTEIN"/>
    <property type="match status" value="1"/>
</dbReference>
<accession>W6RNF5</accession>
<dbReference type="InterPro" id="IPR036412">
    <property type="entry name" value="HAD-like_sf"/>
</dbReference>
<dbReference type="NCBIfam" id="TIGR01459">
    <property type="entry name" value="HAD-SF-IIA-hyp4"/>
    <property type="match status" value="1"/>
</dbReference>
<dbReference type="GO" id="GO:0005737">
    <property type="term" value="C:cytoplasm"/>
    <property type="evidence" value="ECO:0007669"/>
    <property type="project" value="TreeGrafter"/>
</dbReference>
<dbReference type="SUPFAM" id="SSF56784">
    <property type="entry name" value="HAD-like"/>
    <property type="match status" value="1"/>
</dbReference>
<name>W6RNF5_9HYPH</name>
<dbReference type="Proteomes" id="UP000019443">
    <property type="component" value="Plasmid pLPU83d"/>
</dbReference>
<dbReference type="Gene3D" id="3.40.50.1000">
    <property type="entry name" value="HAD superfamily/HAD-like"/>
    <property type="match status" value="2"/>
</dbReference>
<dbReference type="KEGG" id="rhl:LPU83_pLPU83d_0369"/>
<dbReference type="NCBIfam" id="TIGR01460">
    <property type="entry name" value="HAD-SF-IIA"/>
    <property type="match status" value="1"/>
</dbReference>
<dbReference type="PANTHER" id="PTHR19288">
    <property type="entry name" value="4-NITROPHENYLPHOSPHATASE-RELATED"/>
    <property type="match status" value="1"/>
</dbReference>
<dbReference type="RefSeq" id="WP_024317149.1">
    <property type="nucleotide sequence ID" value="NZ_ATTO01000047.1"/>
</dbReference>
<dbReference type="EMBL" id="HG916855">
    <property type="protein sequence ID" value="CDM61740.1"/>
    <property type="molecule type" value="Genomic_DNA"/>
</dbReference>
<proteinExistence type="predicted"/>